<dbReference type="EMBL" id="PDCH01000001">
    <property type="protein sequence ID" value="RBQ00028.1"/>
    <property type="molecule type" value="Genomic_DNA"/>
</dbReference>
<evidence type="ECO:0000313" key="2">
    <source>
        <dbReference type="EMBL" id="RBQ00028.1"/>
    </source>
</evidence>
<feature type="region of interest" description="Disordered" evidence="1">
    <location>
        <begin position="78"/>
        <end position="216"/>
    </location>
</feature>
<feature type="compositionally biased region" description="Basic residues" evidence="1">
    <location>
        <begin position="46"/>
        <end position="55"/>
    </location>
</feature>
<dbReference type="OrthoDB" id="3240613at2"/>
<dbReference type="RefSeq" id="WP_113852688.1">
    <property type="nucleotide sequence ID" value="NZ_PDCH01000001.1"/>
</dbReference>
<feature type="compositionally biased region" description="Basic and acidic residues" evidence="1">
    <location>
        <begin position="99"/>
        <end position="160"/>
    </location>
</feature>
<evidence type="ECO:0000256" key="1">
    <source>
        <dbReference type="SAM" id="MobiDB-lite"/>
    </source>
</evidence>
<sequence length="231" mass="24821">MGADDGTSVFPSVGGEERTTVLPLATAETPAGAVPPPVPPDGGNHSKPRAGKGKHRWKTVAAVLLAFLIGIGFGSCRNTDPKESQAYKDLQSDYSKTQNDLRRSRAQLKDAEKKADKAKEKADQWDKEQADRKAAEQKADQEKQAREKAAADKAAQEKAAAEQAARQQAQQQQQQAAQQQAQQQAQPQTRSQGTVHRGAFCSGAGATGSSDQNGATLTCRTARDGRLRWMN</sequence>
<evidence type="ECO:0000313" key="3">
    <source>
        <dbReference type="Proteomes" id="UP000252345"/>
    </source>
</evidence>
<dbReference type="Proteomes" id="UP000252345">
    <property type="component" value="Unassembled WGS sequence"/>
</dbReference>
<feature type="region of interest" description="Disordered" evidence="1">
    <location>
        <begin position="1"/>
        <end position="55"/>
    </location>
</feature>
<organism evidence="2 3">
    <name type="scientific">Bifidobacterium xylocopae</name>
    <dbReference type="NCBI Taxonomy" id="2493119"/>
    <lineage>
        <taxon>Bacteria</taxon>
        <taxon>Bacillati</taxon>
        <taxon>Actinomycetota</taxon>
        <taxon>Actinomycetes</taxon>
        <taxon>Bifidobacteriales</taxon>
        <taxon>Bifidobacteriaceae</taxon>
        <taxon>Bifidobacterium</taxon>
    </lineage>
</organism>
<accession>A0A366KF66</accession>
<name>A0A366KF66_9BIFI</name>
<feature type="compositionally biased region" description="Low complexity" evidence="1">
    <location>
        <begin position="161"/>
        <end position="186"/>
    </location>
</feature>
<protein>
    <submittedName>
        <fullName evidence="2">Uncharacterized protein</fullName>
    </submittedName>
</protein>
<feature type="compositionally biased region" description="Polar residues" evidence="1">
    <location>
        <begin position="207"/>
        <end position="216"/>
    </location>
</feature>
<comment type="caution">
    <text evidence="2">The sequence shown here is derived from an EMBL/GenBank/DDBJ whole genome shotgun (WGS) entry which is preliminary data.</text>
</comment>
<gene>
    <name evidence="2" type="ORF">CRD59_00770</name>
</gene>
<dbReference type="AlphaFoldDB" id="A0A366KF66"/>
<proteinExistence type="predicted"/>
<keyword evidence="3" id="KW-1185">Reference proteome</keyword>
<reference evidence="2 3" key="1">
    <citation type="submission" date="2017-10" db="EMBL/GenBank/DDBJ databases">
        <title>Bifidobacterium xylocopum sp. nov. and Bifidobacterium aemilianum sp. nov., from the carpenter bee (Xylocopa violacea) digestive tract.</title>
        <authorList>
            <person name="Alberoni D."/>
            <person name="Baffoni L."/>
            <person name="Di Gioia D."/>
            <person name="Gaggia F."/>
            <person name="Biavati B."/>
        </authorList>
    </citation>
    <scope>NUCLEOTIDE SEQUENCE [LARGE SCALE GENOMIC DNA]</scope>
    <source>
        <strain evidence="2 3">XV2</strain>
    </source>
</reference>